<dbReference type="InterPro" id="IPR032675">
    <property type="entry name" value="LRR_dom_sf"/>
</dbReference>
<comment type="caution">
    <text evidence="1">The sequence shown here is derived from an EMBL/GenBank/DDBJ whole genome shotgun (WGS) entry which is preliminary data.</text>
</comment>
<reference evidence="1" key="1">
    <citation type="submission" date="2021-02" db="EMBL/GenBank/DDBJ databases">
        <authorList>
            <person name="Nowell W R."/>
        </authorList>
    </citation>
    <scope>NUCLEOTIDE SEQUENCE</scope>
</reference>
<dbReference type="Proteomes" id="UP000663828">
    <property type="component" value="Unassembled WGS sequence"/>
</dbReference>
<dbReference type="AlphaFoldDB" id="A0A814BLU5"/>
<dbReference type="Gene3D" id="3.80.10.10">
    <property type="entry name" value="Ribonuclease Inhibitor"/>
    <property type="match status" value="1"/>
</dbReference>
<proteinExistence type="predicted"/>
<evidence type="ECO:0000313" key="3">
    <source>
        <dbReference type="Proteomes" id="UP000663828"/>
    </source>
</evidence>
<sequence>MSVSTLYEICLTSVLKNSFLNFINFNQLPNTCLRDLLPYLSPAELERLDVIYAQRHIPINDLWRRHFELIWSLSRDDKDSYDSLSIIPYKRLYFEYLFHDTQILQLGIYAHLSSLNQSKSIINLSFVEQIKYNLTRDSIVYCSKRRLENENQSLLVIWKHQWNKYIKRFILVPNVWNLAEIDPLLIECFTENVTDIVLSGYPTENDIHGMKFILDVLTRGHITNIVLKFPSYCLMNILLPFFIYPRSYSLSYLSTGKEADMKPSNIFTQSYILPRRNKKACLEVQIHSTDVSSDLKRILSTHNSFFEEDDQHSIDTTRAIVSNSMDSLRDSIDLLPSPPNTAVHVHSSILQVRNDLQEQLSSQPNRPSQSHAPVIDLNPIIRSMNTERLTAEPYERLRPYLNRSQAPLRHSIFPPLLTPARHLSISEQSILVDISTTTTTNNNLIEPFFSSDSNLHLRPAMALTTTPTKTIQPRRETKTAEEKYLLFHISPENQTNSLTNLSVYYVSSIESIHMIAITLLGMSQLQHLTLVNFALYSSELETSLITLCTRSQLRTLHLTSISLAHGAIGFLFHFFQNPILNLKRLRLEAIKVFTSINHSIHLSDIEQATFNANTSLEQFIWRERHMQYIHIRLLYKLLPNIMSKLDRLELSSILECSVLDQFQWCQTFLHHIADIRLRNFRIRSINLARLFLTLNTPCVLTIFHFERVGLTWNNDQQSGAINEAFTSLILHAKHLTELSLAYNNLNHNFIQWFCQILLHNDRDDLRSQKTSWWSIIHLNLTFNLISSESIRRLYHALIEYRDRWRISASPIRRIDILGNAIEMREIPNLKKQFNALSCDLISYMLT</sequence>
<organism evidence="1 4">
    <name type="scientific">Adineta ricciae</name>
    <name type="common">Rotifer</name>
    <dbReference type="NCBI Taxonomy" id="249248"/>
    <lineage>
        <taxon>Eukaryota</taxon>
        <taxon>Metazoa</taxon>
        <taxon>Spiralia</taxon>
        <taxon>Gnathifera</taxon>
        <taxon>Rotifera</taxon>
        <taxon>Eurotatoria</taxon>
        <taxon>Bdelloidea</taxon>
        <taxon>Adinetida</taxon>
        <taxon>Adinetidae</taxon>
        <taxon>Adineta</taxon>
    </lineage>
</organism>
<evidence type="ECO:0000313" key="1">
    <source>
        <dbReference type="EMBL" id="CAF0930340.1"/>
    </source>
</evidence>
<name>A0A814BLU5_ADIRI</name>
<gene>
    <name evidence="1" type="ORF">EDS130_LOCUS11259</name>
    <name evidence="2" type="ORF">XAT740_LOCUS49704</name>
</gene>
<dbReference type="Proteomes" id="UP000663852">
    <property type="component" value="Unassembled WGS sequence"/>
</dbReference>
<keyword evidence="3" id="KW-1185">Reference proteome</keyword>
<evidence type="ECO:0000313" key="4">
    <source>
        <dbReference type="Proteomes" id="UP000663852"/>
    </source>
</evidence>
<evidence type="ECO:0000313" key="2">
    <source>
        <dbReference type="EMBL" id="CAF1617067.1"/>
    </source>
</evidence>
<protein>
    <submittedName>
        <fullName evidence="1">Uncharacterized protein</fullName>
    </submittedName>
</protein>
<accession>A0A814BLU5</accession>
<dbReference type="OrthoDB" id="9415738at2759"/>
<dbReference type="SUPFAM" id="SSF52047">
    <property type="entry name" value="RNI-like"/>
    <property type="match status" value="1"/>
</dbReference>
<dbReference type="EMBL" id="CAJNOR010007426">
    <property type="protein sequence ID" value="CAF1617067.1"/>
    <property type="molecule type" value="Genomic_DNA"/>
</dbReference>
<dbReference type="EMBL" id="CAJNOJ010000040">
    <property type="protein sequence ID" value="CAF0930340.1"/>
    <property type="molecule type" value="Genomic_DNA"/>
</dbReference>